<protein>
    <recommendedName>
        <fullName evidence="1">Glycosyltransferase 2-like domain-containing protein</fullName>
    </recommendedName>
</protein>
<dbReference type="InterPro" id="IPR001173">
    <property type="entry name" value="Glyco_trans_2-like"/>
</dbReference>
<dbReference type="SUPFAM" id="SSF53448">
    <property type="entry name" value="Nucleotide-diphospho-sugar transferases"/>
    <property type="match status" value="1"/>
</dbReference>
<dbReference type="InterPro" id="IPR029044">
    <property type="entry name" value="Nucleotide-diphossugar_trans"/>
</dbReference>
<sequence length="417" mass="47438">MSDHNKYHVLLVTHEQPNEACAVIDRVQQLSELPHALTVVDNNSSADARSKIRSKLAEFQDTTYIQLNENRFCGGGSNLGMRLVNEEFIVYVCARECYPLAKGWDRLCIDYMESHPQVGIAGHVIRSNHYLDGHGYRSLEKFPKFRRQDYVRSRLNENFYHIQGGFYVLRAEAIDLEEAFNPAVPHNYMDVELSYFLEAEGWDLGDMPFVRSLHSTTRPPLEGFDPSVSIYHPLSLEQLQEYERARESEVVTECSICSQTNSFSDDAIQRCRGCGSSSALRRLWLLASDTRLGERRALISEAGLDRGFVRPGMATFDRLEDIDPWTDQFDCILMEVGTGKVNWSLVGNYLSKIRMLFVTSASSATGAAIYEGPRWAQDLRNLGLTVLATEPRMERLLNDRIRLGTAKHRGYAYTLQA</sequence>
<dbReference type="Gene3D" id="3.90.550.10">
    <property type="entry name" value="Spore Coat Polysaccharide Biosynthesis Protein SpsA, Chain A"/>
    <property type="match status" value="1"/>
</dbReference>
<organism evidence="2 3">
    <name type="scientific">Methyloceanibacter stevinii</name>
    <dbReference type="NCBI Taxonomy" id="1774970"/>
    <lineage>
        <taxon>Bacteria</taxon>
        <taxon>Pseudomonadati</taxon>
        <taxon>Pseudomonadota</taxon>
        <taxon>Alphaproteobacteria</taxon>
        <taxon>Hyphomicrobiales</taxon>
        <taxon>Hyphomicrobiaceae</taxon>
        <taxon>Methyloceanibacter</taxon>
    </lineage>
</organism>
<name>A0A1E3VRK0_9HYPH</name>
<gene>
    <name evidence="2" type="ORF">AUC70_03320</name>
</gene>
<evidence type="ECO:0000313" key="3">
    <source>
        <dbReference type="Proteomes" id="UP000094172"/>
    </source>
</evidence>
<feature type="domain" description="Glycosyltransferase 2-like" evidence="1">
    <location>
        <begin position="11"/>
        <end position="159"/>
    </location>
</feature>
<dbReference type="STRING" id="1774970.AUC70_03320"/>
<dbReference type="AlphaFoldDB" id="A0A1E3VRK0"/>
<comment type="caution">
    <text evidence="2">The sequence shown here is derived from an EMBL/GenBank/DDBJ whole genome shotgun (WGS) entry which is preliminary data.</text>
</comment>
<reference evidence="2 3" key="1">
    <citation type="journal article" date="2016" name="Environ. Microbiol.">
        <title>New Methyloceanibacter diversity from North Sea sediments includes methanotroph containing solely the soluble methane monooxygenase.</title>
        <authorList>
            <person name="Vekeman B."/>
            <person name="Kerckhof F.M."/>
            <person name="Cremers G."/>
            <person name="de Vos P."/>
            <person name="Vandamme P."/>
            <person name="Boon N."/>
            <person name="Op den Camp H.J."/>
            <person name="Heylen K."/>
        </authorList>
    </citation>
    <scope>NUCLEOTIDE SEQUENCE [LARGE SCALE GENOMIC DNA]</scope>
    <source>
        <strain evidence="2 3">R-67176</strain>
    </source>
</reference>
<accession>A0A1E3VRK0</accession>
<evidence type="ECO:0000313" key="2">
    <source>
        <dbReference type="EMBL" id="ODR95901.1"/>
    </source>
</evidence>
<dbReference type="EMBL" id="LPWE01000010">
    <property type="protein sequence ID" value="ODR95901.1"/>
    <property type="molecule type" value="Genomic_DNA"/>
</dbReference>
<dbReference type="Proteomes" id="UP000094172">
    <property type="component" value="Unassembled WGS sequence"/>
</dbReference>
<dbReference type="RefSeq" id="WP_069444092.1">
    <property type="nucleotide sequence ID" value="NZ_LPWE01000010.1"/>
</dbReference>
<dbReference type="Pfam" id="PF00535">
    <property type="entry name" value="Glycos_transf_2"/>
    <property type="match status" value="1"/>
</dbReference>
<evidence type="ECO:0000259" key="1">
    <source>
        <dbReference type="Pfam" id="PF00535"/>
    </source>
</evidence>
<keyword evidence="3" id="KW-1185">Reference proteome</keyword>
<proteinExistence type="predicted"/>